<dbReference type="EMBL" id="MU277274">
    <property type="protein sequence ID" value="KAI0055951.1"/>
    <property type="molecule type" value="Genomic_DNA"/>
</dbReference>
<accession>A0ACB8SJI8</accession>
<reference evidence="1" key="1">
    <citation type="submission" date="2021-03" db="EMBL/GenBank/DDBJ databases">
        <authorList>
            <consortium name="DOE Joint Genome Institute"/>
            <person name="Ahrendt S."/>
            <person name="Looney B.P."/>
            <person name="Miyauchi S."/>
            <person name="Morin E."/>
            <person name="Drula E."/>
            <person name="Courty P.E."/>
            <person name="Chicoki N."/>
            <person name="Fauchery L."/>
            <person name="Kohler A."/>
            <person name="Kuo A."/>
            <person name="Labutti K."/>
            <person name="Pangilinan J."/>
            <person name="Lipzen A."/>
            <person name="Riley R."/>
            <person name="Andreopoulos W."/>
            <person name="He G."/>
            <person name="Johnson J."/>
            <person name="Barry K.W."/>
            <person name="Grigoriev I.V."/>
            <person name="Nagy L."/>
            <person name="Hibbett D."/>
            <person name="Henrissat B."/>
            <person name="Matheny P.B."/>
            <person name="Labbe J."/>
            <person name="Martin F."/>
        </authorList>
    </citation>
    <scope>NUCLEOTIDE SEQUENCE</scope>
    <source>
        <strain evidence="1">HHB10654</strain>
    </source>
</reference>
<dbReference type="Proteomes" id="UP000814140">
    <property type="component" value="Unassembled WGS sequence"/>
</dbReference>
<sequence length="100" mass="10945">MLGISSRARLATSSSLFVSTSHTFGSRDTYELEEAAQTPWQHVDIGVLNQQWLRLSALLSASAEKSCCTRNTCLFSVGFPDGNGDYCPVDTSVMLPRRSI</sequence>
<keyword evidence="2" id="KW-1185">Reference proteome</keyword>
<reference evidence="1" key="2">
    <citation type="journal article" date="2022" name="New Phytol.">
        <title>Evolutionary transition to the ectomycorrhizal habit in the genomes of a hyperdiverse lineage of mushroom-forming fungi.</title>
        <authorList>
            <person name="Looney B."/>
            <person name="Miyauchi S."/>
            <person name="Morin E."/>
            <person name="Drula E."/>
            <person name="Courty P.E."/>
            <person name="Kohler A."/>
            <person name="Kuo A."/>
            <person name="LaButti K."/>
            <person name="Pangilinan J."/>
            <person name="Lipzen A."/>
            <person name="Riley R."/>
            <person name="Andreopoulos W."/>
            <person name="He G."/>
            <person name="Johnson J."/>
            <person name="Nolan M."/>
            <person name="Tritt A."/>
            <person name="Barry K.W."/>
            <person name="Grigoriev I.V."/>
            <person name="Nagy L.G."/>
            <person name="Hibbett D."/>
            <person name="Henrissat B."/>
            <person name="Matheny P.B."/>
            <person name="Labbe J."/>
            <person name="Martin F.M."/>
        </authorList>
    </citation>
    <scope>NUCLEOTIDE SEQUENCE</scope>
    <source>
        <strain evidence="1">HHB10654</strain>
    </source>
</reference>
<organism evidence="1 2">
    <name type="scientific">Artomyces pyxidatus</name>
    <dbReference type="NCBI Taxonomy" id="48021"/>
    <lineage>
        <taxon>Eukaryota</taxon>
        <taxon>Fungi</taxon>
        <taxon>Dikarya</taxon>
        <taxon>Basidiomycota</taxon>
        <taxon>Agaricomycotina</taxon>
        <taxon>Agaricomycetes</taxon>
        <taxon>Russulales</taxon>
        <taxon>Auriscalpiaceae</taxon>
        <taxon>Artomyces</taxon>
    </lineage>
</organism>
<name>A0ACB8SJI8_9AGAM</name>
<gene>
    <name evidence="1" type="ORF">BV25DRAFT_1832708</name>
</gene>
<evidence type="ECO:0000313" key="2">
    <source>
        <dbReference type="Proteomes" id="UP000814140"/>
    </source>
</evidence>
<proteinExistence type="predicted"/>
<protein>
    <submittedName>
        <fullName evidence="1">Uncharacterized protein</fullName>
    </submittedName>
</protein>
<evidence type="ECO:0000313" key="1">
    <source>
        <dbReference type="EMBL" id="KAI0055951.1"/>
    </source>
</evidence>
<comment type="caution">
    <text evidence="1">The sequence shown here is derived from an EMBL/GenBank/DDBJ whole genome shotgun (WGS) entry which is preliminary data.</text>
</comment>